<keyword evidence="1" id="KW-0175">Coiled coil</keyword>
<reference evidence="2 3" key="1">
    <citation type="submission" date="2019-05" db="EMBL/GenBank/DDBJ databases">
        <title>Another draft genome of Portunus trituberculatus and its Hox gene families provides insights of decapod evolution.</title>
        <authorList>
            <person name="Jeong J.-H."/>
            <person name="Song I."/>
            <person name="Kim S."/>
            <person name="Choi T."/>
            <person name="Kim D."/>
            <person name="Ryu S."/>
            <person name="Kim W."/>
        </authorList>
    </citation>
    <scope>NUCLEOTIDE SEQUENCE [LARGE SCALE GENOMIC DNA]</scope>
    <source>
        <tissue evidence="2">Muscle</tissue>
    </source>
</reference>
<protein>
    <submittedName>
        <fullName evidence="2">Uncharacterized protein</fullName>
    </submittedName>
</protein>
<evidence type="ECO:0000313" key="2">
    <source>
        <dbReference type="EMBL" id="MPC73590.1"/>
    </source>
</evidence>
<organism evidence="2 3">
    <name type="scientific">Portunus trituberculatus</name>
    <name type="common">Swimming crab</name>
    <name type="synonym">Neptunus trituberculatus</name>
    <dbReference type="NCBI Taxonomy" id="210409"/>
    <lineage>
        <taxon>Eukaryota</taxon>
        <taxon>Metazoa</taxon>
        <taxon>Ecdysozoa</taxon>
        <taxon>Arthropoda</taxon>
        <taxon>Crustacea</taxon>
        <taxon>Multicrustacea</taxon>
        <taxon>Malacostraca</taxon>
        <taxon>Eumalacostraca</taxon>
        <taxon>Eucarida</taxon>
        <taxon>Decapoda</taxon>
        <taxon>Pleocyemata</taxon>
        <taxon>Brachyura</taxon>
        <taxon>Eubrachyura</taxon>
        <taxon>Portunoidea</taxon>
        <taxon>Portunidae</taxon>
        <taxon>Portuninae</taxon>
        <taxon>Portunus</taxon>
    </lineage>
</organism>
<keyword evidence="3" id="KW-1185">Reference proteome</keyword>
<feature type="coiled-coil region" evidence="1">
    <location>
        <begin position="20"/>
        <end position="96"/>
    </location>
</feature>
<proteinExistence type="predicted"/>
<name>A0A5B7HMD6_PORTR</name>
<dbReference type="AlphaFoldDB" id="A0A5B7HMD6"/>
<evidence type="ECO:0000256" key="1">
    <source>
        <dbReference type="SAM" id="Coils"/>
    </source>
</evidence>
<dbReference type="EMBL" id="VSRR010037100">
    <property type="protein sequence ID" value="MPC73590.1"/>
    <property type="molecule type" value="Genomic_DNA"/>
</dbReference>
<gene>
    <name evidence="2" type="ORF">E2C01_067924</name>
</gene>
<accession>A0A5B7HMD6</accession>
<comment type="caution">
    <text evidence="2">The sequence shown here is derived from an EMBL/GenBank/DDBJ whole genome shotgun (WGS) entry which is preliminary data.</text>
</comment>
<dbReference type="Proteomes" id="UP000324222">
    <property type="component" value="Unassembled WGS sequence"/>
</dbReference>
<evidence type="ECO:0000313" key="3">
    <source>
        <dbReference type="Proteomes" id="UP000324222"/>
    </source>
</evidence>
<sequence length="385" mass="43954">MMSLATCTRKESCGFRPEEVAHIERRLLDFMAKSKELERRHQVLLEILAVEKDKLTDVTFTVEALQRSVRDMSALAQRLEVEHDVALREAAQEEQKQERLFLKRRWRAKLQLRRSERQAKAAERVALLQTQAKIVSVQVALNEVQRLHDLRQEINLSTERILASREAGWSEGVLGWWWRRLSSFFRDNPMAEDGFGSQVSYPNQVKGKQNRRVPVMEPMSDIGSEFKTHRRKEGSVSPEMEVADRSSRSFGLDHLLGEAEDAAGEQDVPLHTAQNNTTNVGGGASPRGWKRNRLKGLLKWVVLLHTVTILVSSIVRLRHESRCPCHLREHQGNFRGDEGRRVPASYRTVSFIISLRKLEGFSSVLFGRSASASSSANDKVQSVRR</sequence>